<proteinExistence type="predicted"/>
<protein>
    <submittedName>
        <fullName evidence="2">Uncharacterized protein</fullName>
    </submittedName>
</protein>
<accession>A0A3L8Q4J1</accession>
<name>A0A3L8Q4J1_CHLGU</name>
<feature type="region of interest" description="Disordered" evidence="1">
    <location>
        <begin position="1"/>
        <end position="42"/>
    </location>
</feature>
<evidence type="ECO:0000313" key="2">
    <source>
        <dbReference type="EMBL" id="RLV62053.1"/>
    </source>
</evidence>
<evidence type="ECO:0000256" key="1">
    <source>
        <dbReference type="SAM" id="MobiDB-lite"/>
    </source>
</evidence>
<dbReference type="Proteomes" id="UP000276834">
    <property type="component" value="Unassembled WGS sequence"/>
</dbReference>
<feature type="compositionally biased region" description="Gly residues" evidence="1">
    <location>
        <begin position="1"/>
        <end position="31"/>
    </location>
</feature>
<reference evidence="2 3" key="1">
    <citation type="journal article" date="2018" name="Proc. R. Soc. B">
        <title>A non-coding region near Follistatin controls head colour polymorphism in the Gouldian finch.</title>
        <authorList>
            <person name="Toomey M.B."/>
            <person name="Marques C.I."/>
            <person name="Andrade P."/>
            <person name="Araujo P.M."/>
            <person name="Sabatino S."/>
            <person name="Gazda M.A."/>
            <person name="Afonso S."/>
            <person name="Lopes R.J."/>
            <person name="Corbo J.C."/>
            <person name="Carneiro M."/>
        </authorList>
    </citation>
    <scope>NUCLEOTIDE SEQUENCE [LARGE SCALE GENOMIC DNA]</scope>
    <source>
        <strain evidence="2">Red01</strain>
        <tissue evidence="2">Muscle</tissue>
    </source>
</reference>
<organism evidence="2 3">
    <name type="scientific">Chloebia gouldiae</name>
    <name type="common">Gouldian finch</name>
    <name type="synonym">Erythrura gouldiae</name>
    <dbReference type="NCBI Taxonomy" id="44316"/>
    <lineage>
        <taxon>Eukaryota</taxon>
        <taxon>Metazoa</taxon>
        <taxon>Chordata</taxon>
        <taxon>Craniata</taxon>
        <taxon>Vertebrata</taxon>
        <taxon>Euteleostomi</taxon>
        <taxon>Archelosauria</taxon>
        <taxon>Archosauria</taxon>
        <taxon>Dinosauria</taxon>
        <taxon>Saurischia</taxon>
        <taxon>Theropoda</taxon>
        <taxon>Coelurosauria</taxon>
        <taxon>Aves</taxon>
        <taxon>Neognathae</taxon>
        <taxon>Neoaves</taxon>
        <taxon>Telluraves</taxon>
        <taxon>Australaves</taxon>
        <taxon>Passeriformes</taxon>
        <taxon>Passeroidea</taxon>
        <taxon>Passeridae</taxon>
        <taxon>Chloebia</taxon>
    </lineage>
</organism>
<dbReference type="EMBL" id="QUSF01011804">
    <property type="protein sequence ID" value="RLV62053.1"/>
    <property type="molecule type" value="Genomic_DNA"/>
</dbReference>
<evidence type="ECO:0000313" key="3">
    <source>
        <dbReference type="Proteomes" id="UP000276834"/>
    </source>
</evidence>
<keyword evidence="3" id="KW-1185">Reference proteome</keyword>
<feature type="non-terminal residue" evidence="2">
    <location>
        <position position="1"/>
    </location>
</feature>
<gene>
    <name evidence="2" type="ORF">DV515_00019730</name>
</gene>
<dbReference type="AlphaFoldDB" id="A0A3L8Q4J1"/>
<comment type="caution">
    <text evidence="2">The sequence shown here is derived from an EMBL/GenBank/DDBJ whole genome shotgun (WGS) entry which is preliminary data.</text>
</comment>
<sequence>EAVGGAAEGGHGFGQQQGGHGHAQAGHGGPVGPQKGQAPLQLLIPDRAAPRRSGQALLGQRGVAGIPLFLLMSPFPEIPLSLKVSPVREGFDRLLSPIP</sequence>